<dbReference type="AlphaFoldDB" id="A0A164DFB1"/>
<reference evidence="2 3" key="1">
    <citation type="submission" date="2016-03" db="EMBL/GenBank/DDBJ databases">
        <title>EvidentialGene: Evidence-directed Construction of Genes on Genomes.</title>
        <authorList>
            <person name="Gilbert D.G."/>
            <person name="Choi J.-H."/>
            <person name="Mockaitis K."/>
            <person name="Colbourne J."/>
            <person name="Pfrender M."/>
        </authorList>
    </citation>
    <scope>NUCLEOTIDE SEQUENCE [LARGE SCALE GENOMIC DNA]</scope>
    <source>
        <strain evidence="2 3">Xinb3</strain>
        <tissue evidence="2">Complete organism</tissue>
    </source>
</reference>
<comment type="caution">
    <text evidence="2">The sequence shown here is derived from an EMBL/GenBank/DDBJ whole genome shotgun (WGS) entry which is preliminary data.</text>
</comment>
<organism evidence="2 3">
    <name type="scientific">Daphnia magna</name>
    <dbReference type="NCBI Taxonomy" id="35525"/>
    <lineage>
        <taxon>Eukaryota</taxon>
        <taxon>Metazoa</taxon>
        <taxon>Ecdysozoa</taxon>
        <taxon>Arthropoda</taxon>
        <taxon>Crustacea</taxon>
        <taxon>Branchiopoda</taxon>
        <taxon>Diplostraca</taxon>
        <taxon>Cladocera</taxon>
        <taxon>Anomopoda</taxon>
        <taxon>Daphniidae</taxon>
        <taxon>Daphnia</taxon>
    </lineage>
</organism>
<accession>A0A164DFB1</accession>
<protein>
    <submittedName>
        <fullName evidence="2">Uncharacterized protein</fullName>
    </submittedName>
</protein>
<name>A0A164DFB1_9CRUS</name>
<evidence type="ECO:0000313" key="3">
    <source>
        <dbReference type="Proteomes" id="UP000076858"/>
    </source>
</evidence>
<dbReference type="EMBL" id="LRGB01027467">
    <property type="protein sequence ID" value="KZR95718.1"/>
    <property type="molecule type" value="Genomic_DNA"/>
</dbReference>
<dbReference type="Proteomes" id="UP000076858">
    <property type="component" value="Unassembled WGS sequence"/>
</dbReference>
<proteinExistence type="predicted"/>
<evidence type="ECO:0000256" key="1">
    <source>
        <dbReference type="SAM" id="MobiDB-lite"/>
    </source>
</evidence>
<gene>
    <name evidence="2" type="ORF">APZ42_010363</name>
</gene>
<evidence type="ECO:0000313" key="2">
    <source>
        <dbReference type="EMBL" id="KZR95718.1"/>
    </source>
</evidence>
<sequence>MKKFVRGAEWTVVDRESTGAEPRRIKPQGSNLITVCKDIRDREAETRETIPTGRGGARSSK</sequence>
<keyword evidence="3" id="KW-1185">Reference proteome</keyword>
<feature type="region of interest" description="Disordered" evidence="1">
    <location>
        <begin position="41"/>
        <end position="61"/>
    </location>
</feature>